<evidence type="ECO:0000256" key="2">
    <source>
        <dbReference type="SAM" id="SignalP"/>
    </source>
</evidence>
<evidence type="ECO:0000313" key="3">
    <source>
        <dbReference type="EMBL" id="KAJ7651842.1"/>
    </source>
</evidence>
<name>A0AAD7CLG4_MYCRO</name>
<organism evidence="3 4">
    <name type="scientific">Mycena rosella</name>
    <name type="common">Pink bonnet</name>
    <name type="synonym">Agaricus rosellus</name>
    <dbReference type="NCBI Taxonomy" id="1033263"/>
    <lineage>
        <taxon>Eukaryota</taxon>
        <taxon>Fungi</taxon>
        <taxon>Dikarya</taxon>
        <taxon>Basidiomycota</taxon>
        <taxon>Agaricomycotina</taxon>
        <taxon>Agaricomycetes</taxon>
        <taxon>Agaricomycetidae</taxon>
        <taxon>Agaricales</taxon>
        <taxon>Marasmiineae</taxon>
        <taxon>Mycenaceae</taxon>
        <taxon>Mycena</taxon>
    </lineage>
</organism>
<proteinExistence type="predicted"/>
<evidence type="ECO:0000313" key="4">
    <source>
        <dbReference type="Proteomes" id="UP001221757"/>
    </source>
</evidence>
<accession>A0AAD7CLG4</accession>
<sequence length="263" mass="29371">MSSLLLFLRAAVLPARRVRSSFHPASLFRSLGTVFPLKAVRPYYPGRFYSATNVLIHGDPGFSFFFSHFESVLRERAVSRPQAALPSIPPAASSCPTSAVSCDELVDIDEIKAIVIFMLADYPKLDRAMEALRARDELARLEEAFEEVRGLRAFTIVRLQHVVSLARFRQSLDPAAALRFTSMAMAETCADYSATYLEVPGMPDLDPAAYEAQRQTGIHFWDLYKVHSEVRDFCAQEVSEAKAKGKNRGKPRAAAVRICQDNH</sequence>
<comment type="caution">
    <text evidence="3">The sequence shown here is derived from an EMBL/GenBank/DDBJ whole genome shotgun (WGS) entry which is preliminary data.</text>
</comment>
<gene>
    <name evidence="3" type="ORF">B0H17DRAFT_410472</name>
</gene>
<feature type="region of interest" description="Disordered" evidence="1">
    <location>
        <begin position="244"/>
        <end position="263"/>
    </location>
</feature>
<feature type="signal peptide" evidence="2">
    <location>
        <begin position="1"/>
        <end position="20"/>
    </location>
</feature>
<feature type="chain" id="PRO_5042193819" evidence="2">
    <location>
        <begin position="21"/>
        <end position="263"/>
    </location>
</feature>
<keyword evidence="4" id="KW-1185">Reference proteome</keyword>
<dbReference type="AlphaFoldDB" id="A0AAD7CLG4"/>
<protein>
    <submittedName>
        <fullName evidence="3">Uncharacterized protein</fullName>
    </submittedName>
</protein>
<dbReference type="Proteomes" id="UP001221757">
    <property type="component" value="Unassembled WGS sequence"/>
</dbReference>
<dbReference type="EMBL" id="JARKIE010000356">
    <property type="protein sequence ID" value="KAJ7651842.1"/>
    <property type="molecule type" value="Genomic_DNA"/>
</dbReference>
<reference evidence="3" key="1">
    <citation type="submission" date="2023-03" db="EMBL/GenBank/DDBJ databases">
        <title>Massive genome expansion in bonnet fungi (Mycena s.s.) driven by repeated elements and novel gene families across ecological guilds.</title>
        <authorList>
            <consortium name="Lawrence Berkeley National Laboratory"/>
            <person name="Harder C.B."/>
            <person name="Miyauchi S."/>
            <person name="Viragh M."/>
            <person name="Kuo A."/>
            <person name="Thoen E."/>
            <person name="Andreopoulos B."/>
            <person name="Lu D."/>
            <person name="Skrede I."/>
            <person name="Drula E."/>
            <person name="Henrissat B."/>
            <person name="Morin E."/>
            <person name="Kohler A."/>
            <person name="Barry K."/>
            <person name="LaButti K."/>
            <person name="Morin E."/>
            <person name="Salamov A."/>
            <person name="Lipzen A."/>
            <person name="Mereny Z."/>
            <person name="Hegedus B."/>
            <person name="Baldrian P."/>
            <person name="Stursova M."/>
            <person name="Weitz H."/>
            <person name="Taylor A."/>
            <person name="Grigoriev I.V."/>
            <person name="Nagy L.G."/>
            <person name="Martin F."/>
            <person name="Kauserud H."/>
        </authorList>
    </citation>
    <scope>NUCLEOTIDE SEQUENCE</scope>
    <source>
        <strain evidence="3">CBHHK067</strain>
    </source>
</reference>
<keyword evidence="2" id="KW-0732">Signal</keyword>
<evidence type="ECO:0000256" key="1">
    <source>
        <dbReference type="SAM" id="MobiDB-lite"/>
    </source>
</evidence>